<dbReference type="AlphaFoldDB" id="A0A9D2MTP3"/>
<dbReference type="EMBL" id="DWXE01000039">
    <property type="protein sequence ID" value="HJB91801.1"/>
    <property type="molecule type" value="Genomic_DNA"/>
</dbReference>
<dbReference type="Pfam" id="PF13443">
    <property type="entry name" value="HTH_26"/>
    <property type="match status" value="1"/>
</dbReference>
<reference evidence="2" key="2">
    <citation type="submission" date="2021-04" db="EMBL/GenBank/DDBJ databases">
        <authorList>
            <person name="Gilroy R."/>
        </authorList>
    </citation>
    <scope>NUCLEOTIDE SEQUENCE</scope>
    <source>
        <strain evidence="2">USAMLcec3-2134</strain>
    </source>
</reference>
<protein>
    <submittedName>
        <fullName evidence="2">Helix-turn-helix transcriptional regulator</fullName>
    </submittedName>
</protein>
<dbReference type="SUPFAM" id="SSF47413">
    <property type="entry name" value="lambda repressor-like DNA-binding domains"/>
    <property type="match status" value="1"/>
</dbReference>
<dbReference type="InterPro" id="IPR001387">
    <property type="entry name" value="Cro/C1-type_HTH"/>
</dbReference>
<sequence length="72" mass="8469">MISYSPLWKTMERRGITTYTLIVRYHINPRTINSLKHNLSITMFTLEKLCTILNCRPNDVVEFIETADEPQP</sequence>
<dbReference type="InterPro" id="IPR010982">
    <property type="entry name" value="Lambda_DNA-bd_dom_sf"/>
</dbReference>
<evidence type="ECO:0000313" key="3">
    <source>
        <dbReference type="Proteomes" id="UP000886883"/>
    </source>
</evidence>
<name>A0A9D2MTP3_9FIRM</name>
<reference evidence="2" key="1">
    <citation type="journal article" date="2021" name="PeerJ">
        <title>Extensive microbial diversity within the chicken gut microbiome revealed by metagenomics and culture.</title>
        <authorList>
            <person name="Gilroy R."/>
            <person name="Ravi A."/>
            <person name="Getino M."/>
            <person name="Pursley I."/>
            <person name="Horton D.L."/>
            <person name="Alikhan N.F."/>
            <person name="Baker D."/>
            <person name="Gharbi K."/>
            <person name="Hall N."/>
            <person name="Watson M."/>
            <person name="Adriaenssens E.M."/>
            <person name="Foster-Nyarko E."/>
            <person name="Jarju S."/>
            <person name="Secka A."/>
            <person name="Antonio M."/>
            <person name="Oren A."/>
            <person name="Chaudhuri R.R."/>
            <person name="La Ragione R."/>
            <person name="Hildebrand F."/>
            <person name="Pallen M.J."/>
        </authorList>
    </citation>
    <scope>NUCLEOTIDE SEQUENCE</scope>
    <source>
        <strain evidence="2">USAMLcec3-2134</strain>
    </source>
</reference>
<evidence type="ECO:0000259" key="1">
    <source>
        <dbReference type="Pfam" id="PF13443"/>
    </source>
</evidence>
<dbReference type="Proteomes" id="UP000886883">
    <property type="component" value="Unassembled WGS sequence"/>
</dbReference>
<proteinExistence type="predicted"/>
<comment type="caution">
    <text evidence="2">The sequence shown here is derived from an EMBL/GenBank/DDBJ whole genome shotgun (WGS) entry which is preliminary data.</text>
</comment>
<evidence type="ECO:0000313" key="2">
    <source>
        <dbReference type="EMBL" id="HJB91801.1"/>
    </source>
</evidence>
<dbReference type="Gene3D" id="1.10.260.40">
    <property type="entry name" value="lambda repressor-like DNA-binding domains"/>
    <property type="match status" value="1"/>
</dbReference>
<feature type="domain" description="HTH cro/C1-type" evidence="1">
    <location>
        <begin position="7"/>
        <end position="64"/>
    </location>
</feature>
<gene>
    <name evidence="2" type="ORF">H9763_10125</name>
</gene>
<organism evidence="2 3">
    <name type="scientific">Candidatus Eisenbergiella merdigallinarum</name>
    <dbReference type="NCBI Taxonomy" id="2838552"/>
    <lineage>
        <taxon>Bacteria</taxon>
        <taxon>Bacillati</taxon>
        <taxon>Bacillota</taxon>
        <taxon>Clostridia</taxon>
        <taxon>Lachnospirales</taxon>
        <taxon>Lachnospiraceae</taxon>
        <taxon>Eisenbergiella</taxon>
    </lineage>
</organism>
<accession>A0A9D2MTP3</accession>
<dbReference type="GO" id="GO:0003677">
    <property type="term" value="F:DNA binding"/>
    <property type="evidence" value="ECO:0007669"/>
    <property type="project" value="InterPro"/>
</dbReference>